<dbReference type="Pfam" id="PF19327">
    <property type="entry name" value="Ap4A_phos_N"/>
    <property type="match status" value="1"/>
</dbReference>
<dbReference type="STRING" id="857566.A0A1E3PQV4"/>
<evidence type="ECO:0000259" key="3">
    <source>
        <dbReference type="Pfam" id="PF09830"/>
    </source>
</evidence>
<proteinExistence type="predicted"/>
<feature type="active site" description="Nucleophile" evidence="1">
    <location>
        <position position="168"/>
    </location>
</feature>
<feature type="domain" description="Ap4A phosphorylase 1/2 N-terminal" evidence="4">
    <location>
        <begin position="3"/>
        <end position="180"/>
    </location>
</feature>
<organism evidence="5 6">
    <name type="scientific">Nadsonia fulvescens var. elongata DSM 6958</name>
    <dbReference type="NCBI Taxonomy" id="857566"/>
    <lineage>
        <taxon>Eukaryota</taxon>
        <taxon>Fungi</taxon>
        <taxon>Dikarya</taxon>
        <taxon>Ascomycota</taxon>
        <taxon>Saccharomycotina</taxon>
        <taxon>Dipodascomycetes</taxon>
        <taxon>Dipodascales</taxon>
        <taxon>Dipodascales incertae sedis</taxon>
        <taxon>Nadsonia</taxon>
    </lineage>
</organism>
<name>A0A1E3PQV4_9ASCO</name>
<gene>
    <name evidence="5" type="ORF">NADFUDRAFT_80950</name>
</gene>
<dbReference type="GO" id="GO:0005524">
    <property type="term" value="F:ATP binding"/>
    <property type="evidence" value="ECO:0007669"/>
    <property type="project" value="InterPro"/>
</dbReference>
<feature type="compositionally biased region" description="Low complexity" evidence="2">
    <location>
        <begin position="54"/>
        <end position="65"/>
    </location>
</feature>
<evidence type="ECO:0000256" key="1">
    <source>
        <dbReference type="PIRSR" id="PIRSR000846-1"/>
    </source>
</evidence>
<feature type="domain" description="ATP adenylyltransferase C-terminal" evidence="3">
    <location>
        <begin position="216"/>
        <end position="332"/>
    </location>
</feature>
<dbReference type="Proteomes" id="UP000095009">
    <property type="component" value="Unassembled WGS sequence"/>
</dbReference>
<dbReference type="InterPro" id="IPR009163">
    <property type="entry name" value="Ap4A_phos1/2"/>
</dbReference>
<keyword evidence="6" id="KW-1185">Reference proteome</keyword>
<dbReference type="OrthoDB" id="10267950at2759"/>
<evidence type="ECO:0000256" key="2">
    <source>
        <dbReference type="SAM" id="MobiDB-lite"/>
    </source>
</evidence>
<feature type="region of interest" description="Disordered" evidence="2">
    <location>
        <begin position="54"/>
        <end position="77"/>
    </location>
</feature>
<dbReference type="InterPro" id="IPR045759">
    <property type="entry name" value="Ap4A_phos1/2_N"/>
</dbReference>
<dbReference type="PIRSF" id="PIRSF000846">
    <property type="entry name" value="ATP_adenylyltr"/>
    <property type="match status" value="1"/>
</dbReference>
<dbReference type="InterPro" id="IPR036265">
    <property type="entry name" value="HIT-like_sf"/>
</dbReference>
<evidence type="ECO:0000313" key="5">
    <source>
        <dbReference type="EMBL" id="ODQ67791.1"/>
    </source>
</evidence>
<evidence type="ECO:0000259" key="4">
    <source>
        <dbReference type="Pfam" id="PF19327"/>
    </source>
</evidence>
<dbReference type="PANTHER" id="PTHR38420:SF1">
    <property type="entry name" value="PUTATIVE (AFU_ORTHOLOGUE AFUA_5G14690)-RELATED"/>
    <property type="match status" value="1"/>
</dbReference>
<dbReference type="InterPro" id="IPR043171">
    <property type="entry name" value="Ap4A_phos1/2-like"/>
</dbReference>
<dbReference type="AlphaFoldDB" id="A0A1E3PQV4"/>
<dbReference type="GO" id="GO:0003877">
    <property type="term" value="F:ATP:ADP adenylyltransferase activity"/>
    <property type="evidence" value="ECO:0007669"/>
    <property type="project" value="InterPro"/>
</dbReference>
<dbReference type="Gene3D" id="3.30.428.70">
    <property type="match status" value="1"/>
</dbReference>
<evidence type="ECO:0000313" key="6">
    <source>
        <dbReference type="Proteomes" id="UP000095009"/>
    </source>
</evidence>
<protein>
    <submittedName>
        <fullName evidence="5">Uncharacterized protein</fullName>
    </submittedName>
</protein>
<accession>A0A1E3PQV4</accession>
<dbReference type="InterPro" id="IPR019200">
    <property type="entry name" value="ATP_adenylylTrfase_C"/>
</dbReference>
<dbReference type="SUPFAM" id="SSF54197">
    <property type="entry name" value="HIT-like"/>
    <property type="match status" value="1"/>
</dbReference>
<dbReference type="EMBL" id="KV454406">
    <property type="protein sequence ID" value="ODQ67791.1"/>
    <property type="molecule type" value="Genomic_DNA"/>
</dbReference>
<dbReference type="GO" id="GO:0009117">
    <property type="term" value="P:nucleotide metabolic process"/>
    <property type="evidence" value="ECO:0007669"/>
    <property type="project" value="InterPro"/>
</dbReference>
<dbReference type="Pfam" id="PF09830">
    <property type="entry name" value="ATP_transf"/>
    <property type="match status" value="1"/>
</dbReference>
<dbReference type="PANTHER" id="PTHR38420">
    <property type="entry name" value="AP-4-A PHOSPHORYLASE II"/>
    <property type="match status" value="1"/>
</dbReference>
<reference evidence="5 6" key="1">
    <citation type="journal article" date="2016" name="Proc. Natl. Acad. Sci. U.S.A.">
        <title>Comparative genomics of biotechnologically important yeasts.</title>
        <authorList>
            <person name="Riley R."/>
            <person name="Haridas S."/>
            <person name="Wolfe K.H."/>
            <person name="Lopes M.R."/>
            <person name="Hittinger C.T."/>
            <person name="Goeker M."/>
            <person name="Salamov A.A."/>
            <person name="Wisecaver J.H."/>
            <person name="Long T.M."/>
            <person name="Calvey C.H."/>
            <person name="Aerts A.L."/>
            <person name="Barry K.W."/>
            <person name="Choi C."/>
            <person name="Clum A."/>
            <person name="Coughlan A.Y."/>
            <person name="Deshpande S."/>
            <person name="Douglass A.P."/>
            <person name="Hanson S.J."/>
            <person name="Klenk H.-P."/>
            <person name="LaButti K.M."/>
            <person name="Lapidus A."/>
            <person name="Lindquist E.A."/>
            <person name="Lipzen A.M."/>
            <person name="Meier-Kolthoff J.P."/>
            <person name="Ohm R.A."/>
            <person name="Otillar R.P."/>
            <person name="Pangilinan J.L."/>
            <person name="Peng Y."/>
            <person name="Rokas A."/>
            <person name="Rosa C.A."/>
            <person name="Scheuner C."/>
            <person name="Sibirny A.A."/>
            <person name="Slot J.C."/>
            <person name="Stielow J.B."/>
            <person name="Sun H."/>
            <person name="Kurtzman C.P."/>
            <person name="Blackwell M."/>
            <person name="Grigoriev I.V."/>
            <person name="Jeffries T.W."/>
        </authorList>
    </citation>
    <scope>NUCLEOTIDE SEQUENCE [LARGE SCALE GENOMIC DNA]</scope>
    <source>
        <strain evidence="5 6">DSM 6958</strain>
    </source>
</reference>
<sequence length="345" mass="38381">MSAPSTLPTLLASRFKQALASGHLIHSASTVYRATTPSGINVIYTVAPSLAHKPSASSDASSQAPKDPRDPSNNPFLIPDENLTIVDQLDDDAGLRIVLNKFSIVPCHFLLATRDWQSQSSALTPSQLFCSFKILHALAEPSPDYPGEDFIGFYNCGPNSGSSIDHKHVQFLPLPFDPVSSDPTVKSFSNFVDQTLHDQRDYASQYKDGQTPLSCPDIPFEHYIVPVDSHILKSQSRDDIEDTLGFRFSTLLSRTMTQFRRCCMASNQNHPVSYNLVFTRRWMMAVPRTQADYQGLSINATGTLGMLLAKSEAEHEKLLELGPLNVLEQVGLKREHFEDDIDYDY</sequence>